<dbReference type="AlphaFoldDB" id="A0A5B7GAQ2"/>
<dbReference type="EMBL" id="VSRR010012297">
    <property type="protein sequence ID" value="MPC54363.1"/>
    <property type="molecule type" value="Genomic_DNA"/>
</dbReference>
<organism evidence="2 3">
    <name type="scientific">Portunus trituberculatus</name>
    <name type="common">Swimming crab</name>
    <name type="synonym">Neptunus trituberculatus</name>
    <dbReference type="NCBI Taxonomy" id="210409"/>
    <lineage>
        <taxon>Eukaryota</taxon>
        <taxon>Metazoa</taxon>
        <taxon>Ecdysozoa</taxon>
        <taxon>Arthropoda</taxon>
        <taxon>Crustacea</taxon>
        <taxon>Multicrustacea</taxon>
        <taxon>Malacostraca</taxon>
        <taxon>Eumalacostraca</taxon>
        <taxon>Eucarida</taxon>
        <taxon>Decapoda</taxon>
        <taxon>Pleocyemata</taxon>
        <taxon>Brachyura</taxon>
        <taxon>Eubrachyura</taxon>
        <taxon>Portunoidea</taxon>
        <taxon>Portunidae</taxon>
        <taxon>Portuninae</taxon>
        <taxon>Portunus</taxon>
    </lineage>
</organism>
<dbReference type="Proteomes" id="UP000324222">
    <property type="component" value="Unassembled WGS sequence"/>
</dbReference>
<feature type="region of interest" description="Disordered" evidence="1">
    <location>
        <begin position="122"/>
        <end position="274"/>
    </location>
</feature>
<proteinExistence type="predicted"/>
<gene>
    <name evidence="2" type="ORF">E2C01_048274</name>
</gene>
<evidence type="ECO:0000256" key="1">
    <source>
        <dbReference type="SAM" id="MobiDB-lite"/>
    </source>
</evidence>
<feature type="compositionally biased region" description="Basic and acidic residues" evidence="1">
    <location>
        <begin position="168"/>
        <end position="182"/>
    </location>
</feature>
<comment type="caution">
    <text evidence="2">The sequence shown here is derived from an EMBL/GenBank/DDBJ whole genome shotgun (WGS) entry which is preliminary data.</text>
</comment>
<keyword evidence="3" id="KW-1185">Reference proteome</keyword>
<name>A0A5B7GAQ2_PORTR</name>
<protein>
    <submittedName>
        <fullName evidence="2">Uncharacterized protein</fullName>
    </submittedName>
</protein>
<sequence length="274" mass="30210">MAGRGGMFSQRGVKRMASYISINPPEYEADSYVEQCREQSLARLWCSRSALTSMELLINFMFFIDHLISQACPAPPHLRPDQLPLITSADCWLDGGEVASVSEAQLCWQVVPGGWAWRGASPTRGGVSHLQPEASPKTGEVKPSAKGRKERTSRSDGQGRTGSGLRPSADHRSKGRSVEEYRLSSARRKMNGRLPFTAGRGGVSGGADLSRHMHDEAEESIIPKAGKPLPRVRKPNLHSDREQDSNPCGWRHLGPPSTHDSTVPRRYEYTQLLP</sequence>
<evidence type="ECO:0000313" key="3">
    <source>
        <dbReference type="Proteomes" id="UP000324222"/>
    </source>
</evidence>
<reference evidence="2 3" key="1">
    <citation type="submission" date="2019-05" db="EMBL/GenBank/DDBJ databases">
        <title>Another draft genome of Portunus trituberculatus and its Hox gene families provides insights of decapod evolution.</title>
        <authorList>
            <person name="Jeong J.-H."/>
            <person name="Song I."/>
            <person name="Kim S."/>
            <person name="Choi T."/>
            <person name="Kim D."/>
            <person name="Ryu S."/>
            <person name="Kim W."/>
        </authorList>
    </citation>
    <scope>NUCLEOTIDE SEQUENCE [LARGE SCALE GENOMIC DNA]</scope>
    <source>
        <tissue evidence="2">Muscle</tissue>
    </source>
</reference>
<accession>A0A5B7GAQ2</accession>
<evidence type="ECO:0000313" key="2">
    <source>
        <dbReference type="EMBL" id="MPC54363.1"/>
    </source>
</evidence>